<protein>
    <submittedName>
        <fullName evidence="1">Uncharacterized protein</fullName>
    </submittedName>
</protein>
<organism evidence="1 2">
    <name type="scientific">Agathobaculum hominis</name>
    <dbReference type="NCBI Taxonomy" id="2763014"/>
    <lineage>
        <taxon>Bacteria</taxon>
        <taxon>Bacillati</taxon>
        <taxon>Bacillota</taxon>
        <taxon>Clostridia</taxon>
        <taxon>Eubacteriales</taxon>
        <taxon>Butyricicoccaceae</taxon>
        <taxon>Agathobaculum</taxon>
    </lineage>
</organism>
<comment type="caution">
    <text evidence="1">The sequence shown here is derived from an EMBL/GenBank/DDBJ whole genome shotgun (WGS) entry which is preliminary data.</text>
</comment>
<dbReference type="Proteomes" id="UP000641741">
    <property type="component" value="Unassembled WGS sequence"/>
</dbReference>
<name>A0ABR7GP57_9FIRM</name>
<evidence type="ECO:0000313" key="2">
    <source>
        <dbReference type="Proteomes" id="UP000641741"/>
    </source>
</evidence>
<dbReference type="RefSeq" id="WP_186970263.1">
    <property type="nucleotide sequence ID" value="NZ_JACOPK010000008.1"/>
</dbReference>
<reference evidence="1 2" key="1">
    <citation type="submission" date="2020-08" db="EMBL/GenBank/DDBJ databases">
        <title>Genome public.</title>
        <authorList>
            <person name="Liu C."/>
            <person name="Sun Q."/>
        </authorList>
    </citation>
    <scope>NUCLEOTIDE SEQUENCE [LARGE SCALE GENOMIC DNA]</scope>
    <source>
        <strain evidence="1 2">M2</strain>
    </source>
</reference>
<dbReference type="EMBL" id="JACOPK010000008">
    <property type="protein sequence ID" value="MBC5696103.1"/>
    <property type="molecule type" value="Genomic_DNA"/>
</dbReference>
<gene>
    <name evidence="1" type="ORF">H8S02_09115</name>
</gene>
<keyword evidence="2" id="KW-1185">Reference proteome</keyword>
<sequence length="117" mass="12710">MALLRNLKIDPKSLGKHLWLVDATPVVEYTKSGERTDKIVGYRYVVTLPAHGFEKLGIKIAGDQQIEIPDGEEYIPVVFDGLDIRVYEAGGHAQLTASATGIHAVKEAQQPPGSGSR</sequence>
<proteinExistence type="predicted"/>
<evidence type="ECO:0000313" key="1">
    <source>
        <dbReference type="EMBL" id="MBC5696103.1"/>
    </source>
</evidence>
<accession>A0ABR7GP57</accession>